<evidence type="ECO:0000256" key="2">
    <source>
        <dbReference type="ARBA" id="ARBA00023203"/>
    </source>
</evidence>
<dbReference type="GO" id="GO:0051015">
    <property type="term" value="F:actin filament binding"/>
    <property type="evidence" value="ECO:0007669"/>
    <property type="project" value="InterPro"/>
</dbReference>
<organism evidence="4 5">
    <name type="scientific">Caenorhabditis tropicalis</name>
    <dbReference type="NCBI Taxonomy" id="1561998"/>
    <lineage>
        <taxon>Eukaryota</taxon>
        <taxon>Metazoa</taxon>
        <taxon>Ecdysozoa</taxon>
        <taxon>Nematoda</taxon>
        <taxon>Chromadorea</taxon>
        <taxon>Rhabditida</taxon>
        <taxon>Rhabditina</taxon>
        <taxon>Rhabditomorpha</taxon>
        <taxon>Rhabditoidea</taxon>
        <taxon>Rhabditidae</taxon>
        <taxon>Peloderinae</taxon>
        <taxon>Caenorhabditis</taxon>
    </lineage>
</organism>
<dbReference type="InterPro" id="IPR001589">
    <property type="entry name" value="Actinin_actin-bd_CS"/>
</dbReference>
<dbReference type="eggNOG" id="KOG0518">
    <property type="taxonomic scope" value="Eukaryota"/>
</dbReference>
<dbReference type="PROSITE" id="PS50021">
    <property type="entry name" value="CH"/>
    <property type="match status" value="1"/>
</dbReference>
<accession>A0A1I7TPR0</accession>
<dbReference type="PANTHER" id="PTHR38537">
    <property type="entry name" value="JITTERBUG, ISOFORM N"/>
    <property type="match status" value="1"/>
</dbReference>
<keyword evidence="1" id="KW-0677">Repeat</keyword>
<dbReference type="Proteomes" id="UP000095282">
    <property type="component" value="Unplaced"/>
</dbReference>
<evidence type="ECO:0000313" key="5">
    <source>
        <dbReference type="WBParaSite" id="Csp11.Scaffold629.g10554.t1"/>
    </source>
</evidence>
<dbReference type="InterPro" id="IPR001715">
    <property type="entry name" value="CH_dom"/>
</dbReference>
<keyword evidence="2" id="KW-0009">Actin-binding</keyword>
<proteinExistence type="predicted"/>
<dbReference type="SUPFAM" id="SSF47576">
    <property type="entry name" value="Calponin-homology domain, CH-domain"/>
    <property type="match status" value="1"/>
</dbReference>
<dbReference type="STRING" id="1561998.A0A1I7TPR0"/>
<dbReference type="InterPro" id="IPR044801">
    <property type="entry name" value="Filamin"/>
</dbReference>
<dbReference type="AlphaFoldDB" id="A0A1I7TPR0"/>
<dbReference type="PANTHER" id="PTHR38537:SF8">
    <property type="entry name" value="FILAMIN-A"/>
    <property type="match status" value="1"/>
</dbReference>
<name>A0A1I7TPR0_9PELO</name>
<dbReference type="PROSITE" id="PS00019">
    <property type="entry name" value="ACTININ_1"/>
    <property type="match status" value="1"/>
</dbReference>
<evidence type="ECO:0000256" key="1">
    <source>
        <dbReference type="ARBA" id="ARBA00022737"/>
    </source>
</evidence>
<dbReference type="InterPro" id="IPR036872">
    <property type="entry name" value="CH_dom_sf"/>
</dbReference>
<evidence type="ECO:0000259" key="3">
    <source>
        <dbReference type="PROSITE" id="PS50021"/>
    </source>
</evidence>
<dbReference type="Gene3D" id="1.10.418.10">
    <property type="entry name" value="Calponin-like domain"/>
    <property type="match status" value="1"/>
</dbReference>
<reference evidence="5" key="1">
    <citation type="submission" date="2016-11" db="UniProtKB">
        <authorList>
            <consortium name="WormBaseParasite"/>
        </authorList>
    </citation>
    <scope>IDENTIFICATION</scope>
</reference>
<dbReference type="WBParaSite" id="Csp11.Scaffold629.g10554.t1">
    <property type="protein sequence ID" value="Csp11.Scaffold629.g10554.t1"/>
    <property type="gene ID" value="Csp11.Scaffold629.g10554"/>
</dbReference>
<dbReference type="Pfam" id="PF00307">
    <property type="entry name" value="CH"/>
    <property type="match status" value="1"/>
</dbReference>
<dbReference type="GO" id="GO:0030036">
    <property type="term" value="P:actin cytoskeleton organization"/>
    <property type="evidence" value="ECO:0007669"/>
    <property type="project" value="InterPro"/>
</dbReference>
<sequence length="98" mass="11173">MAQLKRHDQEEEVVPAIRHEDAEWKLIQQNTFTRWVNNHLQKAGNSIGSLETDFSDGLKLIALAQVLSHKTVGKFNKKVAFRSQKLENVSLALNFSKT</sequence>
<feature type="domain" description="Calponin-homology (CH)" evidence="3">
    <location>
        <begin position="26"/>
        <end position="98"/>
    </location>
</feature>
<keyword evidence="4" id="KW-1185">Reference proteome</keyword>
<protein>
    <submittedName>
        <fullName evidence="5">Calponin-homology (CH) domain-containing protein</fullName>
    </submittedName>
</protein>
<evidence type="ECO:0000313" key="4">
    <source>
        <dbReference type="Proteomes" id="UP000095282"/>
    </source>
</evidence>